<dbReference type="Pfam" id="PF02421">
    <property type="entry name" value="FeoB_N"/>
    <property type="match status" value="1"/>
</dbReference>
<dbReference type="PANTHER" id="PTHR43185">
    <property type="entry name" value="FERROUS IRON TRANSPORT PROTEIN B"/>
    <property type="match status" value="1"/>
</dbReference>
<dbReference type="AlphaFoldDB" id="A0A9D1T4P0"/>
<accession>A0A9D1T4P0</accession>
<dbReference type="PROSITE" id="PS51711">
    <property type="entry name" value="G_FEOB"/>
    <property type="match status" value="1"/>
</dbReference>
<evidence type="ECO:0000259" key="1">
    <source>
        <dbReference type="PROSITE" id="PS51711"/>
    </source>
</evidence>
<dbReference type="InterPro" id="IPR030389">
    <property type="entry name" value="G_FEOB_dom"/>
</dbReference>
<evidence type="ECO:0000313" key="2">
    <source>
        <dbReference type="EMBL" id="HIV10919.1"/>
    </source>
</evidence>
<sequence length="42" mass="4393">MRIAFAGNPNSGKTTMYNSLTGRNEKVGNWAGVTVSSMLCGA</sequence>
<dbReference type="GO" id="GO:0005886">
    <property type="term" value="C:plasma membrane"/>
    <property type="evidence" value="ECO:0007669"/>
    <property type="project" value="TreeGrafter"/>
</dbReference>
<dbReference type="GO" id="GO:0005525">
    <property type="term" value="F:GTP binding"/>
    <property type="evidence" value="ECO:0007669"/>
    <property type="project" value="InterPro"/>
</dbReference>
<name>A0A9D1T4P0_9FIRM</name>
<dbReference type="GO" id="GO:0015093">
    <property type="term" value="F:ferrous iron transmembrane transporter activity"/>
    <property type="evidence" value="ECO:0007669"/>
    <property type="project" value="TreeGrafter"/>
</dbReference>
<organism evidence="2 3">
    <name type="scientific">Candidatus Faeciplasma avium</name>
    <dbReference type="NCBI Taxonomy" id="2840798"/>
    <lineage>
        <taxon>Bacteria</taxon>
        <taxon>Bacillati</taxon>
        <taxon>Bacillota</taxon>
        <taxon>Clostridia</taxon>
        <taxon>Eubacteriales</taxon>
        <taxon>Oscillospiraceae</taxon>
        <taxon>Oscillospiraceae incertae sedis</taxon>
        <taxon>Candidatus Faeciplasma</taxon>
    </lineage>
</organism>
<dbReference type="Gene3D" id="3.40.50.300">
    <property type="entry name" value="P-loop containing nucleotide triphosphate hydrolases"/>
    <property type="match status" value="1"/>
</dbReference>
<evidence type="ECO:0000313" key="3">
    <source>
        <dbReference type="Proteomes" id="UP000823960"/>
    </source>
</evidence>
<comment type="caution">
    <text evidence="2">The sequence shown here is derived from an EMBL/GenBank/DDBJ whole genome shotgun (WGS) entry which is preliminary data.</text>
</comment>
<protein>
    <submittedName>
        <fullName evidence="2">50S ribosome-binding GTPase</fullName>
    </submittedName>
</protein>
<dbReference type="EMBL" id="DVOL01000060">
    <property type="protein sequence ID" value="HIV10919.1"/>
    <property type="molecule type" value="Genomic_DNA"/>
</dbReference>
<gene>
    <name evidence="2" type="ORF">IAD28_04425</name>
</gene>
<dbReference type="InterPro" id="IPR027417">
    <property type="entry name" value="P-loop_NTPase"/>
</dbReference>
<dbReference type="InterPro" id="IPR050860">
    <property type="entry name" value="FeoB_GTPase"/>
</dbReference>
<reference evidence="2" key="2">
    <citation type="journal article" date="2021" name="PeerJ">
        <title>Extensive microbial diversity within the chicken gut microbiome revealed by metagenomics and culture.</title>
        <authorList>
            <person name="Gilroy R."/>
            <person name="Ravi A."/>
            <person name="Getino M."/>
            <person name="Pursley I."/>
            <person name="Horton D.L."/>
            <person name="Alikhan N.F."/>
            <person name="Baker D."/>
            <person name="Gharbi K."/>
            <person name="Hall N."/>
            <person name="Watson M."/>
            <person name="Adriaenssens E.M."/>
            <person name="Foster-Nyarko E."/>
            <person name="Jarju S."/>
            <person name="Secka A."/>
            <person name="Antonio M."/>
            <person name="Oren A."/>
            <person name="Chaudhuri R.R."/>
            <person name="La Ragione R."/>
            <person name="Hildebrand F."/>
            <person name="Pallen M.J."/>
        </authorList>
    </citation>
    <scope>NUCLEOTIDE SEQUENCE</scope>
    <source>
        <strain evidence="2">1370</strain>
    </source>
</reference>
<dbReference type="SUPFAM" id="SSF52540">
    <property type="entry name" value="P-loop containing nucleoside triphosphate hydrolases"/>
    <property type="match status" value="1"/>
</dbReference>
<dbReference type="PANTHER" id="PTHR43185:SF1">
    <property type="entry name" value="FE(2+) TRANSPORTER FEOB"/>
    <property type="match status" value="1"/>
</dbReference>
<proteinExistence type="predicted"/>
<reference evidence="2" key="1">
    <citation type="submission" date="2020-10" db="EMBL/GenBank/DDBJ databases">
        <authorList>
            <person name="Gilroy R."/>
        </authorList>
    </citation>
    <scope>NUCLEOTIDE SEQUENCE</scope>
    <source>
        <strain evidence="2">1370</strain>
    </source>
</reference>
<dbReference type="Proteomes" id="UP000823960">
    <property type="component" value="Unassembled WGS sequence"/>
</dbReference>
<feature type="domain" description="FeoB-type G" evidence="1">
    <location>
        <begin position="1"/>
        <end position="42"/>
    </location>
</feature>